<keyword evidence="2" id="KW-1185">Reference proteome</keyword>
<dbReference type="AlphaFoldDB" id="A0A0V0U1Q4"/>
<reference evidence="1 2" key="1">
    <citation type="submission" date="2015-01" db="EMBL/GenBank/DDBJ databases">
        <title>Evolution of Trichinella species and genotypes.</title>
        <authorList>
            <person name="Korhonen P.K."/>
            <person name="Edoardo P."/>
            <person name="Giuseppe L.R."/>
            <person name="Gasser R.B."/>
        </authorList>
    </citation>
    <scope>NUCLEOTIDE SEQUENCE [LARGE SCALE GENOMIC DNA]</scope>
    <source>
        <strain evidence="1">ISS417</strain>
    </source>
</reference>
<accession>A0A0V0U1Q4</accession>
<gene>
    <name evidence="1" type="ORF">T05_11302</name>
</gene>
<dbReference type="Proteomes" id="UP000055048">
    <property type="component" value="Unassembled WGS sequence"/>
</dbReference>
<evidence type="ECO:0000313" key="2">
    <source>
        <dbReference type="Proteomes" id="UP000055048"/>
    </source>
</evidence>
<organism evidence="1 2">
    <name type="scientific">Trichinella murrelli</name>
    <dbReference type="NCBI Taxonomy" id="144512"/>
    <lineage>
        <taxon>Eukaryota</taxon>
        <taxon>Metazoa</taxon>
        <taxon>Ecdysozoa</taxon>
        <taxon>Nematoda</taxon>
        <taxon>Enoplea</taxon>
        <taxon>Dorylaimia</taxon>
        <taxon>Trichinellida</taxon>
        <taxon>Trichinellidae</taxon>
        <taxon>Trichinella</taxon>
    </lineage>
</organism>
<dbReference type="EMBL" id="JYDJ01000081">
    <property type="protein sequence ID" value="KRX45194.1"/>
    <property type="molecule type" value="Genomic_DNA"/>
</dbReference>
<comment type="caution">
    <text evidence="1">The sequence shown here is derived from an EMBL/GenBank/DDBJ whole genome shotgun (WGS) entry which is preliminary data.</text>
</comment>
<name>A0A0V0U1Q4_9BILA</name>
<dbReference type="OrthoDB" id="5919204at2759"/>
<sequence>MIDGHWDSFEDNWSCSSAAVAAAASGVASGLGERTLMAEIDEAKLVMPCSTGDRLCTVNGATGAKKLRVVEQRPQTGIHQRNNLGVGRTRLLAGGEFDRWIRVTVACKLGGVDCRIRSPRTRTSAGALVVTASRRTVVSTSVAGDQIPSTGRIRANRALVGLFAGMRALVGTQMVTARK</sequence>
<protein>
    <submittedName>
        <fullName evidence="1">Uncharacterized protein</fullName>
    </submittedName>
</protein>
<proteinExistence type="predicted"/>
<evidence type="ECO:0000313" key="1">
    <source>
        <dbReference type="EMBL" id="KRX45194.1"/>
    </source>
</evidence>